<dbReference type="GO" id="GO:0006511">
    <property type="term" value="P:ubiquitin-dependent protein catabolic process"/>
    <property type="evidence" value="ECO:0007669"/>
    <property type="project" value="InterPro"/>
</dbReference>
<evidence type="ECO:0000259" key="4">
    <source>
        <dbReference type="Pfam" id="PF01466"/>
    </source>
</evidence>
<accession>A0AAD4NJ69</accession>
<sequence>MSASTVNDNRSENNQMSVVRCKTNDGAEFSVPWDIIKQAKVLDQMCRDLGLSISGETDGPIGVQRLPIFEFPIKSSHFGRALDWCKHHVDSPDPMIEIDPETREQKWFQMTNYESEFFSVLSNDELAEIMACANYLDIHSLYVYCCQAFAARLRACKTPKEVCAAMGIEQDLTEDEQEEIQRQNVWNSVSYSADS</sequence>
<comment type="function">
    <text evidence="3">Probable essential component of SCF (SKP1-CUL1-F-box protein) E3 ubiquitin-protein ligase complexes, which mediate the ubiquitination and subsequent proteasomal degradation of target proteins. Regulates cell proliferation during embryonic and larval development.</text>
</comment>
<evidence type="ECO:0000313" key="5">
    <source>
        <dbReference type="EMBL" id="KAI1729422.1"/>
    </source>
</evidence>
<proteinExistence type="inferred from homology"/>
<dbReference type="PANTHER" id="PTHR11165">
    <property type="entry name" value="SKP1"/>
    <property type="match status" value="1"/>
</dbReference>
<name>A0AAD4NJ69_9BILA</name>
<evidence type="ECO:0000256" key="3">
    <source>
        <dbReference type="PIRNR" id="PIRNR028729"/>
    </source>
</evidence>
<dbReference type="SUPFAM" id="SSF54695">
    <property type="entry name" value="POZ domain"/>
    <property type="match status" value="1"/>
</dbReference>
<keyword evidence="2 3" id="KW-0833">Ubl conjugation pathway</keyword>
<keyword evidence="6" id="KW-1185">Reference proteome</keyword>
<dbReference type="Pfam" id="PF01466">
    <property type="entry name" value="Skp1"/>
    <property type="match status" value="1"/>
</dbReference>
<dbReference type="SUPFAM" id="SSF81382">
    <property type="entry name" value="Skp1 dimerisation domain-like"/>
    <property type="match status" value="1"/>
</dbReference>
<protein>
    <recommendedName>
        <fullName evidence="3">Skp1-related protein</fullName>
    </recommendedName>
</protein>
<dbReference type="SMART" id="SM00512">
    <property type="entry name" value="Skp1"/>
    <property type="match status" value="1"/>
</dbReference>
<reference evidence="5" key="1">
    <citation type="submission" date="2022-01" db="EMBL/GenBank/DDBJ databases">
        <title>Genome Sequence Resource for Two Populations of Ditylenchus destructor, the Migratory Endoparasitic Phytonematode.</title>
        <authorList>
            <person name="Zhang H."/>
            <person name="Lin R."/>
            <person name="Xie B."/>
        </authorList>
    </citation>
    <scope>NUCLEOTIDE SEQUENCE</scope>
    <source>
        <strain evidence="5">BazhouSP</strain>
    </source>
</reference>
<dbReference type="InterPro" id="IPR011333">
    <property type="entry name" value="SKP1/BTB/POZ_sf"/>
</dbReference>
<evidence type="ECO:0000313" key="6">
    <source>
        <dbReference type="Proteomes" id="UP001201812"/>
    </source>
</evidence>
<evidence type="ECO:0000256" key="2">
    <source>
        <dbReference type="ARBA" id="ARBA00022786"/>
    </source>
</evidence>
<comment type="pathway">
    <text evidence="3">Protein modification; protein ubiquitination.</text>
</comment>
<gene>
    <name evidence="5" type="ORF">DdX_01663</name>
</gene>
<dbReference type="InterPro" id="IPR001232">
    <property type="entry name" value="SKP1-like"/>
</dbReference>
<dbReference type="EMBL" id="JAKKPZ010000001">
    <property type="protein sequence ID" value="KAI1729422.1"/>
    <property type="molecule type" value="Genomic_DNA"/>
</dbReference>
<dbReference type="AlphaFoldDB" id="A0AAD4NJ69"/>
<evidence type="ECO:0000256" key="1">
    <source>
        <dbReference type="ARBA" id="ARBA00009993"/>
    </source>
</evidence>
<dbReference type="Gene3D" id="3.30.710.10">
    <property type="entry name" value="Potassium Channel Kv1.1, Chain A"/>
    <property type="match status" value="1"/>
</dbReference>
<dbReference type="InterPro" id="IPR016897">
    <property type="entry name" value="SKP1"/>
</dbReference>
<dbReference type="Proteomes" id="UP001201812">
    <property type="component" value="Unassembled WGS sequence"/>
</dbReference>
<feature type="domain" description="SKP1 component dimerisation" evidence="4">
    <location>
        <begin position="140"/>
        <end position="186"/>
    </location>
</feature>
<comment type="caution">
    <text evidence="5">The sequence shown here is derived from an EMBL/GenBank/DDBJ whole genome shotgun (WGS) entry which is preliminary data.</text>
</comment>
<comment type="similarity">
    <text evidence="1 3">Belongs to the SKP1 family.</text>
</comment>
<dbReference type="InterPro" id="IPR016072">
    <property type="entry name" value="Skp1_comp_dimer"/>
</dbReference>
<dbReference type="PIRSF" id="PIRSF028729">
    <property type="entry name" value="E3_ubiquit_lig_SCF_Skp"/>
    <property type="match status" value="1"/>
</dbReference>
<organism evidence="5 6">
    <name type="scientific">Ditylenchus destructor</name>
    <dbReference type="NCBI Taxonomy" id="166010"/>
    <lineage>
        <taxon>Eukaryota</taxon>
        <taxon>Metazoa</taxon>
        <taxon>Ecdysozoa</taxon>
        <taxon>Nematoda</taxon>
        <taxon>Chromadorea</taxon>
        <taxon>Rhabditida</taxon>
        <taxon>Tylenchina</taxon>
        <taxon>Tylenchomorpha</taxon>
        <taxon>Sphaerularioidea</taxon>
        <taxon>Anguinidae</taxon>
        <taxon>Anguininae</taxon>
        <taxon>Ditylenchus</taxon>
    </lineage>
</organism>
<dbReference type="InterPro" id="IPR036296">
    <property type="entry name" value="SKP1-like_dim_sf"/>
</dbReference>